<dbReference type="CDD" id="cd01648">
    <property type="entry name" value="TERT"/>
    <property type="match status" value="1"/>
</dbReference>
<evidence type="ECO:0000256" key="13">
    <source>
        <dbReference type="RuleBase" id="RU365061"/>
    </source>
</evidence>
<dbReference type="SUPFAM" id="SSF56672">
    <property type="entry name" value="DNA/RNA polymerases"/>
    <property type="match status" value="1"/>
</dbReference>
<evidence type="ECO:0000256" key="7">
    <source>
        <dbReference type="ARBA" id="ARBA00022723"/>
    </source>
</evidence>
<dbReference type="GO" id="GO:0007004">
    <property type="term" value="P:telomere maintenance via telomerase"/>
    <property type="evidence" value="ECO:0007669"/>
    <property type="project" value="TreeGrafter"/>
</dbReference>
<dbReference type="GO" id="GO:0042162">
    <property type="term" value="F:telomeric DNA binding"/>
    <property type="evidence" value="ECO:0007669"/>
    <property type="project" value="TreeGrafter"/>
</dbReference>
<keyword evidence="4 13" id="KW-0158">Chromosome</keyword>
<dbReference type="GO" id="GO:0000333">
    <property type="term" value="C:telomerase catalytic core complex"/>
    <property type="evidence" value="ECO:0007669"/>
    <property type="project" value="TreeGrafter"/>
</dbReference>
<dbReference type="PRINTS" id="PR01365">
    <property type="entry name" value="TELOMERASERT"/>
</dbReference>
<name>C4R0H0_KOMPG</name>
<dbReference type="FunCoup" id="C4R0H0">
    <property type="interactions" value="322"/>
</dbReference>
<reference evidence="15 16" key="1">
    <citation type="journal article" date="2009" name="Nat. Biotechnol.">
        <title>Genome sequence of the recombinant protein production host Pichia pastoris.</title>
        <authorList>
            <person name="De Schutter K."/>
            <person name="Lin Y.C."/>
            <person name="Tiels P."/>
            <person name="Van Hecke A."/>
            <person name="Glinka S."/>
            <person name="Weber-Lehmann J."/>
            <person name="Rouze P."/>
            <person name="Van de Peer Y."/>
            <person name="Callewaert N."/>
        </authorList>
    </citation>
    <scope>NUCLEOTIDE SEQUENCE [LARGE SCALE GENOMIC DNA]</scope>
    <source>
        <strain evidence="16">GS115 / ATCC 20864</strain>
    </source>
</reference>
<dbReference type="KEGG" id="ppa:PAS_chr2-1_0373"/>
<comment type="subcellular location">
    <subcellularLocation>
        <location evidence="13">Nucleus</location>
    </subcellularLocation>
    <subcellularLocation>
        <location evidence="13">Chromosome</location>
        <location evidence="13">Telomere</location>
    </subcellularLocation>
</comment>
<dbReference type="Proteomes" id="UP000000314">
    <property type="component" value="Chromosome 2"/>
</dbReference>
<dbReference type="SMART" id="SM00975">
    <property type="entry name" value="Telomerase_RBD"/>
    <property type="match status" value="1"/>
</dbReference>
<dbReference type="eggNOG" id="KOG1005">
    <property type="taxonomic scope" value="Eukaryota"/>
</dbReference>
<keyword evidence="9 13" id="KW-0779">Telomere</keyword>
<dbReference type="PANTHER" id="PTHR12066:SF0">
    <property type="entry name" value="TELOMERASE REVERSE TRANSCRIPTASE"/>
    <property type="match status" value="1"/>
</dbReference>
<comment type="function">
    <text evidence="13">Telomerase is a ribonucleoprotein enzyme essential for the replication of chromosome termini in most eukaryotes. It elongates telomeres. It is a reverse transcriptase that adds simple sequence repeats to chromosome ends by copying a template sequence within the RNA component of the enzyme.</text>
</comment>
<evidence type="ECO:0000256" key="6">
    <source>
        <dbReference type="ARBA" id="ARBA00022695"/>
    </source>
</evidence>
<gene>
    <name evidence="15" type="ordered locus">PAS_chr2-1_0373</name>
</gene>
<dbReference type="EMBL" id="FN392320">
    <property type="protein sequence ID" value="CAY68994.1"/>
    <property type="molecule type" value="Genomic_DNA"/>
</dbReference>
<dbReference type="PANTHER" id="PTHR12066">
    <property type="entry name" value="TELOMERASE REVERSE TRANSCRIPTASE"/>
    <property type="match status" value="1"/>
</dbReference>
<dbReference type="OrthoDB" id="289721at2759"/>
<evidence type="ECO:0000259" key="14">
    <source>
        <dbReference type="PROSITE" id="PS50878"/>
    </source>
</evidence>
<evidence type="ECO:0000313" key="16">
    <source>
        <dbReference type="Proteomes" id="UP000000314"/>
    </source>
</evidence>
<dbReference type="InterPro" id="IPR043502">
    <property type="entry name" value="DNA/RNA_pol_sf"/>
</dbReference>
<accession>C4R0H0</accession>
<dbReference type="GO" id="GO:0046872">
    <property type="term" value="F:metal ion binding"/>
    <property type="evidence" value="ECO:0007669"/>
    <property type="project" value="UniProtKB-KW"/>
</dbReference>
<evidence type="ECO:0000256" key="10">
    <source>
        <dbReference type="ARBA" id="ARBA00022918"/>
    </source>
</evidence>
<keyword evidence="7 13" id="KW-0479">Metal-binding</keyword>
<dbReference type="HOGENOM" id="CLU_012565_0_0_1"/>
<evidence type="ECO:0000256" key="11">
    <source>
        <dbReference type="ARBA" id="ARBA00023242"/>
    </source>
</evidence>
<dbReference type="Pfam" id="PF12009">
    <property type="entry name" value="Telomerase_RBD"/>
    <property type="match status" value="1"/>
</dbReference>
<evidence type="ECO:0000256" key="5">
    <source>
        <dbReference type="ARBA" id="ARBA00022679"/>
    </source>
</evidence>
<dbReference type="GO" id="GO:0070034">
    <property type="term" value="F:telomerase RNA binding"/>
    <property type="evidence" value="ECO:0007669"/>
    <property type="project" value="TreeGrafter"/>
</dbReference>
<evidence type="ECO:0000256" key="1">
    <source>
        <dbReference type="ARBA" id="ARBA00008001"/>
    </source>
</evidence>
<keyword evidence="6 13" id="KW-0548">Nucleotidyltransferase</keyword>
<keyword evidence="16" id="KW-1185">Reference proteome</keyword>
<dbReference type="GO" id="GO:0003720">
    <property type="term" value="F:telomerase activity"/>
    <property type="evidence" value="ECO:0007669"/>
    <property type="project" value="InterPro"/>
</dbReference>
<dbReference type="STRING" id="644223.C4R0H0"/>
<evidence type="ECO:0000313" key="15">
    <source>
        <dbReference type="EMBL" id="CAY68994.1"/>
    </source>
</evidence>
<evidence type="ECO:0000256" key="3">
    <source>
        <dbReference type="ARBA" id="ARBA00016182"/>
    </source>
</evidence>
<protein>
    <recommendedName>
        <fullName evidence="3 13">Telomerase reverse transcriptase</fullName>
        <ecNumber evidence="2 13">2.7.7.49</ecNumber>
    </recommendedName>
    <alternativeName>
        <fullName evidence="13">Telomerase catalytic subunit</fullName>
    </alternativeName>
</protein>
<dbReference type="InterPro" id="IPR021891">
    <property type="entry name" value="Telomerase_RBD"/>
</dbReference>
<evidence type="ECO:0000256" key="12">
    <source>
        <dbReference type="ARBA" id="ARBA00048173"/>
    </source>
</evidence>
<evidence type="ECO:0000256" key="2">
    <source>
        <dbReference type="ARBA" id="ARBA00012493"/>
    </source>
</evidence>
<dbReference type="EC" id="2.7.7.49" evidence="2 13"/>
<organism evidence="15 16">
    <name type="scientific">Komagataella phaffii (strain GS115 / ATCC 20864)</name>
    <name type="common">Yeast</name>
    <name type="synonym">Pichia pastoris</name>
    <dbReference type="NCBI Taxonomy" id="644223"/>
    <lineage>
        <taxon>Eukaryota</taxon>
        <taxon>Fungi</taxon>
        <taxon>Dikarya</taxon>
        <taxon>Ascomycota</taxon>
        <taxon>Saccharomycotina</taxon>
        <taxon>Pichiomycetes</taxon>
        <taxon>Pichiales</taxon>
        <taxon>Pichiaceae</taxon>
        <taxon>Komagataella</taxon>
    </lineage>
</organism>
<dbReference type="Gene3D" id="1.10.132.70">
    <property type="match status" value="1"/>
</dbReference>
<dbReference type="AlphaFoldDB" id="C4R0H0"/>
<dbReference type="InterPro" id="IPR003545">
    <property type="entry name" value="Telomerase_RT"/>
</dbReference>
<keyword evidence="5 13" id="KW-0808">Transferase</keyword>
<evidence type="ECO:0000256" key="9">
    <source>
        <dbReference type="ARBA" id="ARBA00022895"/>
    </source>
</evidence>
<proteinExistence type="inferred from homology"/>
<dbReference type="InterPro" id="IPR000477">
    <property type="entry name" value="RT_dom"/>
</dbReference>
<comment type="similarity">
    <text evidence="1 13">Belongs to the reverse transcriptase family. Telomerase subfamily.</text>
</comment>
<keyword evidence="8 13" id="KW-0460">Magnesium</keyword>
<dbReference type="PROSITE" id="PS50878">
    <property type="entry name" value="RT_POL"/>
    <property type="match status" value="1"/>
</dbReference>
<dbReference type="GO" id="GO:0000781">
    <property type="term" value="C:chromosome, telomeric region"/>
    <property type="evidence" value="ECO:0007669"/>
    <property type="project" value="UniProtKB-SubCell"/>
</dbReference>
<keyword evidence="11 13" id="KW-0539">Nucleus</keyword>
<dbReference type="OMA" id="CYDSIPR"/>
<dbReference type="SMR" id="C4R0H0"/>
<feature type="domain" description="Reverse transcriptase" evidence="14">
    <location>
        <begin position="374"/>
        <end position="662"/>
    </location>
</feature>
<comment type="catalytic activity">
    <reaction evidence="12 13">
        <text>DNA(n) + a 2'-deoxyribonucleoside 5'-triphosphate = DNA(n+1) + diphosphate</text>
        <dbReference type="Rhea" id="RHEA:22508"/>
        <dbReference type="Rhea" id="RHEA-COMP:17339"/>
        <dbReference type="Rhea" id="RHEA-COMP:17340"/>
        <dbReference type="ChEBI" id="CHEBI:33019"/>
        <dbReference type="ChEBI" id="CHEBI:61560"/>
        <dbReference type="ChEBI" id="CHEBI:173112"/>
        <dbReference type="EC" id="2.7.7.49"/>
    </reaction>
</comment>
<dbReference type="GeneID" id="8199061"/>
<evidence type="ECO:0000256" key="8">
    <source>
        <dbReference type="ARBA" id="ARBA00022842"/>
    </source>
</evidence>
<sequence>MLLKRWLDERDIVLRGFQSSQLKRFLNVEVEHCPVDINVRLDNELDQLSHNEIIDYVIKQLIKANKQHCVSIGYKAGESVGAEYYCEASSFQVNVLKSSEWRILHESMGSPLFIDLLINYKGCMPHDSTFIQLFGPLDEVPSNKNSRNSQTFRLRNLLRFRQKLSPIPETPLQLIRIMLVRGSEFDPNLEKARELCNRIYYKHSRCKYMYIYDSICSPKRERCSDNFDYALEKKKVVKFVLVICDTIFPLELFGDKFNKRMAFKNISKFLLSSKEDSFSVNDFANRIKLNSITWLRNNPQTGNRPCNKQEFRLKQNVFFHFIEWLFKTFLRNLVASFFYVVERASSSEILYYDPRVWRKISKPYADSLFSKTFAKMQATNPNPSCQKSILRILPKKHDFRPIAASASRDIHFILDMMARLRPTSKILQDLRPDFLKISPSQIPKTVYTFKQKLLRHHECLPQVYAIKFDIKNCFDSLPRQKILQCCQKILPERTFFLSSSYNYNETPNRLYSTQKLFTDVNLSSDRTPDGLIHRNKVTKLNRTALLEIIKESLDQPLVSKAGTYQRKIGVFQGHSLSSTFCDVVYDQLVLEYFANILDDENSLLMRFADDFLILSTSWTTIDDVRKRASLGFPDYNAFTNKDKTIAHHNSQTFELMYCGVSINLQELTTSRISTDFPISNLPPFYSEKLFSKLLTLFRFRVSPKIIFYNPPEAQWKTVQCAWDNIMLLLKKNKVRKFPVKRFCKDCNEYLRSLNIEGSLQI</sequence>
<dbReference type="RefSeq" id="XP_002491274.1">
    <property type="nucleotide sequence ID" value="XM_002491229.1"/>
</dbReference>
<keyword evidence="10 13" id="KW-0695">RNA-directed DNA polymerase</keyword>
<dbReference type="InParanoid" id="C4R0H0"/>
<evidence type="ECO:0000256" key="4">
    <source>
        <dbReference type="ARBA" id="ARBA00022454"/>
    </source>
</evidence>